<comment type="caution">
    <text evidence="1">The sequence shown here is derived from an EMBL/GenBank/DDBJ whole genome shotgun (WGS) entry which is preliminary data.</text>
</comment>
<accession>A0A2S9J5J1</accession>
<organism evidence="1 2">
    <name type="scientific">Sphingobacterium haloxyli</name>
    <dbReference type="NCBI Taxonomy" id="2100533"/>
    <lineage>
        <taxon>Bacteria</taxon>
        <taxon>Pseudomonadati</taxon>
        <taxon>Bacteroidota</taxon>
        <taxon>Sphingobacteriia</taxon>
        <taxon>Sphingobacteriales</taxon>
        <taxon>Sphingobacteriaceae</taxon>
        <taxon>Sphingobacterium</taxon>
    </lineage>
</organism>
<protein>
    <submittedName>
        <fullName evidence="1">Uncharacterized protein</fullName>
    </submittedName>
</protein>
<proteinExistence type="predicted"/>
<evidence type="ECO:0000313" key="2">
    <source>
        <dbReference type="Proteomes" id="UP000239711"/>
    </source>
</evidence>
<sequence length="127" mass="14347">MTACEKQDCFTPPEPVVFEFVDAEGNNLITTGQLHNDNFEFREELGNDQNELVEHTIGVDDRVTLYSVGWSGGVEQFKFLSTIKSFSFLVKARNNKGCGGTKIEQVTLDDVEYQQKEGYFLITLVPE</sequence>
<reference evidence="1 2" key="1">
    <citation type="submission" date="2018-02" db="EMBL/GenBank/DDBJ databases">
        <title>The draft genome of Sphingobacterium sp. 5JN-11.</title>
        <authorList>
            <person name="Liu L."/>
            <person name="Li L."/>
            <person name="Liang L."/>
            <person name="Zhang X."/>
            <person name="Wang T."/>
        </authorList>
    </citation>
    <scope>NUCLEOTIDE SEQUENCE [LARGE SCALE GENOMIC DNA]</scope>
    <source>
        <strain evidence="1 2">5JN-11</strain>
    </source>
</reference>
<dbReference type="Proteomes" id="UP000239711">
    <property type="component" value="Unassembled WGS sequence"/>
</dbReference>
<dbReference type="EMBL" id="PVBQ01000004">
    <property type="protein sequence ID" value="PRD48063.1"/>
    <property type="molecule type" value="Genomic_DNA"/>
</dbReference>
<keyword evidence="2" id="KW-1185">Reference proteome</keyword>
<dbReference type="AlphaFoldDB" id="A0A2S9J5J1"/>
<evidence type="ECO:0000313" key="1">
    <source>
        <dbReference type="EMBL" id="PRD48063.1"/>
    </source>
</evidence>
<name>A0A2S9J5J1_9SPHI</name>
<gene>
    <name evidence="1" type="ORF">C5745_05990</name>
</gene>